<accession>A0ABT5N9W2</accession>
<sequence length="149" mass="15482">MTLTACKDCSAQISTDAKACPQCGAHNAAAFTGRRIAGLIYLGLIALAFWWIWGLMTPSTKGQAVTEADFGAAWPLTVPAAELLCEGSPPAALAKVDGKLYALNGSARTAAAEKGWLDGAALTKPNPEVPGIPMDVSPLVERAQALCKR</sequence>
<protein>
    <submittedName>
        <fullName evidence="2">DUF2511 domain-containing protein</fullName>
    </submittedName>
</protein>
<gene>
    <name evidence="2" type="ORF">M5G21_10145</name>
</gene>
<reference evidence="2" key="1">
    <citation type="submission" date="2022-05" db="EMBL/GenBank/DDBJ databases">
        <title>Novel Pseudomonas spp. Isolated from a Rainbow Trout Aquaculture Facility.</title>
        <authorList>
            <person name="Testerman T."/>
            <person name="Graf J."/>
        </authorList>
    </citation>
    <scope>NUCLEOTIDE SEQUENCE</scope>
    <source>
        <strain evidence="2">ID1050</strain>
    </source>
</reference>
<keyword evidence="1" id="KW-0472">Membrane</keyword>
<evidence type="ECO:0000313" key="2">
    <source>
        <dbReference type="EMBL" id="MDD0985322.1"/>
    </source>
</evidence>
<organism evidence="2 3">
    <name type="scientific">Pseudomonas shahriarae</name>
    <dbReference type="NCBI Taxonomy" id="2745512"/>
    <lineage>
        <taxon>Bacteria</taxon>
        <taxon>Pseudomonadati</taxon>
        <taxon>Pseudomonadota</taxon>
        <taxon>Gammaproteobacteria</taxon>
        <taxon>Pseudomonadales</taxon>
        <taxon>Pseudomonadaceae</taxon>
        <taxon>Pseudomonas</taxon>
    </lineage>
</organism>
<dbReference type="Proteomes" id="UP001148189">
    <property type="component" value="Unassembled WGS sequence"/>
</dbReference>
<keyword evidence="3" id="KW-1185">Reference proteome</keyword>
<evidence type="ECO:0000256" key="1">
    <source>
        <dbReference type="SAM" id="Phobius"/>
    </source>
</evidence>
<proteinExistence type="predicted"/>
<dbReference type="RefSeq" id="WP_273866328.1">
    <property type="nucleotide sequence ID" value="NZ_JAMDHD010000015.1"/>
</dbReference>
<name>A0ABT5N9W2_9PSED</name>
<dbReference type="EMBL" id="JAMDHD010000015">
    <property type="protein sequence ID" value="MDD0985322.1"/>
    <property type="molecule type" value="Genomic_DNA"/>
</dbReference>
<keyword evidence="1" id="KW-1133">Transmembrane helix</keyword>
<feature type="transmembrane region" description="Helical" evidence="1">
    <location>
        <begin position="36"/>
        <end position="53"/>
    </location>
</feature>
<dbReference type="InterPro" id="IPR019648">
    <property type="entry name" value="YebY"/>
</dbReference>
<comment type="caution">
    <text evidence="2">The sequence shown here is derived from an EMBL/GenBank/DDBJ whole genome shotgun (WGS) entry which is preliminary data.</text>
</comment>
<dbReference type="Pfam" id="PF10709">
    <property type="entry name" value="DUF2511"/>
    <property type="match status" value="1"/>
</dbReference>
<evidence type="ECO:0000313" key="3">
    <source>
        <dbReference type="Proteomes" id="UP001148189"/>
    </source>
</evidence>
<keyword evidence="1" id="KW-0812">Transmembrane</keyword>